<evidence type="ECO:0000313" key="4">
    <source>
        <dbReference type="EMBL" id="CAK0856448.1"/>
    </source>
</evidence>
<name>A0ABN9UCG5_9DINO</name>
<feature type="domain" description="C2" evidence="3">
    <location>
        <begin position="1320"/>
        <end position="1416"/>
    </location>
</feature>
<dbReference type="EMBL" id="CAUYUJ010015637">
    <property type="protein sequence ID" value="CAK0856448.1"/>
    <property type="molecule type" value="Genomic_DNA"/>
</dbReference>
<feature type="region of interest" description="Disordered" evidence="2">
    <location>
        <begin position="1260"/>
        <end position="1314"/>
    </location>
</feature>
<sequence length="1416" mass="153866">MVAAASLAPPGRRLGLRSLTSCWLFPAKLREAVAEARDFVPPPPAAAQRTLEHQLQSATDRRINLQRQLDEAADALLAVEEHLDECRGCRDTCAASLAEAQAEEAKLLRSRAQASGIAPPTPGGSTSVTSTFDVASLENFSELEEEAQAYLRQMCEEGHRVTLEAQATFERNCQEQLQRFKHDVDEAAASKRRKRGRPLPDGPAGAPAQKPGAAAAAEQQAAPPAAAAAAAAPAAAAEPSSGSREHAARAAELGAAAAEAAIQRATEPRVARAPAICFEQRLPHLEPLALQQGSLEGDLRICAQNGNTWNSIASALEWLRRRGAEPRVTLAQGARFSSQTAEEQAHGWANRCDFQLACSAALRTGQQRGFLSRMISPGKGATIAVISVYLEESVGRRDQLVESLARPLADAGPEGPIEARFTQAEMALQARRRRGPGPGGSPGGCATRREQQLREAALRLRGEFQDLGATVFDGAIFPQTDVGCNLMAMIEQLAVKRARGGAQASKQKWDDFTEMAFERKGPAAREVSKKTHVEPTPVLEAGFTDDALVGQPALERVLADWPPLWVRPVRTKQERPGHWESGEWSLNPIAIDEFKLVARKFPNTFGLGWGNFHPRALLEVGGDVLRRLASALNSWERCPRRGELWAVIVVFLPEPDGGQRPIGLVPLLARIWSRSRLRGRAKWERSIDQQFNLEEAGSVYAALAKYSEHIGHEELRIAAQAWGFDQGPLRALCCTYLARPRARIGTCLSDAVMANGTVVAGCSRAAALAHLLRISALRAAAVAAPSARILNVVDDVSCYVTGPCTWVSQQLAAAYRAFCLKVKEAHLPLSRNKTKALATGRKLREALMRQPGWDIEGGDFVDVRRNLGGDSVAGSYQRATTAVARGKAARCQGGKLTRPVRPSISRARVVRAGPTAKASWGSAIIGVPNGRLRRLRVGAIKARGRLGRGAAPGLASLGQSGGWQRDPPTIVAKAALTAYVEMVWAPLLPESVARSCLAIGLGIAKRQRPWRMVKEPISALVLTLERVGWGFVDCDPYRIHDALGHDDQVRRYSQAFFGHVVSPDCRRAMGLEEVKRHGSSMWDWEIQPFWQPILGLTSHCPEVWDLRHQGAHPEHLRHFRCEAHEGWRREFLESPLREAVGRVERLGYPFTELCASRLFPDISELARLKDAEAIKVRAHLGPQTVREGLVTQFELDGVALADARSKEGAAAARVDSCDIHCVDGRQFVVRLAARLAAEQEGALEIIDLGEWPVDPAEVCEEDAAPSASADPVCTGGSPLPGLAGHSSGDGDRSNDAPCRGHSAVRHGPEKVDPASPNLLAQRQFAASKQQCQDESELLVVIRVVKAELKRSCLKIGKMDPFAVVTWTDGDGCQWQGSRTQTDHNGHLNPQWEHTCRGQQYSGRGCGYSVEFRVKDK</sequence>
<feature type="coiled-coil region" evidence="1">
    <location>
        <begin position="48"/>
        <end position="82"/>
    </location>
</feature>
<protein>
    <recommendedName>
        <fullName evidence="3">C2 domain-containing protein</fullName>
    </recommendedName>
</protein>
<organism evidence="4 5">
    <name type="scientific">Prorocentrum cordatum</name>
    <dbReference type="NCBI Taxonomy" id="2364126"/>
    <lineage>
        <taxon>Eukaryota</taxon>
        <taxon>Sar</taxon>
        <taxon>Alveolata</taxon>
        <taxon>Dinophyceae</taxon>
        <taxon>Prorocentrales</taxon>
        <taxon>Prorocentraceae</taxon>
        <taxon>Prorocentrum</taxon>
    </lineage>
</organism>
<reference evidence="4" key="1">
    <citation type="submission" date="2023-10" db="EMBL/GenBank/DDBJ databases">
        <authorList>
            <person name="Chen Y."/>
            <person name="Shah S."/>
            <person name="Dougan E. K."/>
            <person name="Thang M."/>
            <person name="Chan C."/>
        </authorList>
    </citation>
    <scope>NUCLEOTIDE SEQUENCE [LARGE SCALE GENOMIC DNA]</scope>
</reference>
<accession>A0ABN9UCG5</accession>
<dbReference type="InterPro" id="IPR000008">
    <property type="entry name" value="C2_dom"/>
</dbReference>
<dbReference type="Proteomes" id="UP001189429">
    <property type="component" value="Unassembled WGS sequence"/>
</dbReference>
<evidence type="ECO:0000259" key="3">
    <source>
        <dbReference type="PROSITE" id="PS50004"/>
    </source>
</evidence>
<proteinExistence type="predicted"/>
<evidence type="ECO:0000256" key="1">
    <source>
        <dbReference type="SAM" id="Coils"/>
    </source>
</evidence>
<dbReference type="PROSITE" id="PS50004">
    <property type="entry name" value="C2"/>
    <property type="match status" value="1"/>
</dbReference>
<keyword evidence="5" id="KW-1185">Reference proteome</keyword>
<keyword evidence="1" id="KW-0175">Coiled coil</keyword>
<comment type="caution">
    <text evidence="4">The sequence shown here is derived from an EMBL/GenBank/DDBJ whole genome shotgun (WGS) entry which is preliminary data.</text>
</comment>
<feature type="non-terminal residue" evidence="4">
    <location>
        <position position="1416"/>
    </location>
</feature>
<gene>
    <name evidence="4" type="ORF">PCOR1329_LOCUS46841</name>
</gene>
<feature type="compositionally biased region" description="Low complexity" evidence="2">
    <location>
        <begin position="202"/>
        <end position="239"/>
    </location>
</feature>
<evidence type="ECO:0000313" key="5">
    <source>
        <dbReference type="Proteomes" id="UP001189429"/>
    </source>
</evidence>
<feature type="region of interest" description="Disordered" evidence="2">
    <location>
        <begin position="187"/>
        <end position="251"/>
    </location>
</feature>
<dbReference type="SUPFAM" id="SSF49562">
    <property type="entry name" value="C2 domain (Calcium/lipid-binding domain, CaLB)"/>
    <property type="match status" value="1"/>
</dbReference>
<evidence type="ECO:0000256" key="2">
    <source>
        <dbReference type="SAM" id="MobiDB-lite"/>
    </source>
</evidence>
<dbReference type="InterPro" id="IPR035892">
    <property type="entry name" value="C2_domain_sf"/>
</dbReference>